<protein>
    <submittedName>
        <fullName evidence="2">CYFA0S39e00386g1_1</fullName>
    </submittedName>
</protein>
<organism evidence="2">
    <name type="scientific">Cyberlindnera fabianii</name>
    <name type="common">Yeast</name>
    <name type="synonym">Hansenula fabianii</name>
    <dbReference type="NCBI Taxonomy" id="36022"/>
    <lineage>
        <taxon>Eukaryota</taxon>
        <taxon>Fungi</taxon>
        <taxon>Dikarya</taxon>
        <taxon>Ascomycota</taxon>
        <taxon>Saccharomycotina</taxon>
        <taxon>Saccharomycetes</taxon>
        <taxon>Phaffomycetales</taxon>
        <taxon>Phaffomycetaceae</taxon>
        <taxon>Cyberlindnera</taxon>
    </lineage>
</organism>
<feature type="transmembrane region" description="Helical" evidence="1">
    <location>
        <begin position="64"/>
        <end position="90"/>
    </location>
</feature>
<dbReference type="EMBL" id="LK052924">
    <property type="protein sequence ID" value="CDR47906.1"/>
    <property type="molecule type" value="Genomic_DNA"/>
</dbReference>
<sequence>MISTGNLHVDYAIKYTVQSLYTLISIAILHFNKFLIDYPDIASVVLIVIGAIISYYLIKNLFRIVYSVIITTIKLLVILTLVFFSLWVYVRGVNMFTSDLKAIVDYTSNFNPDDGAEQVQKYGRDAQAAWGVFSQWAAHQVKE</sequence>
<keyword evidence="1" id="KW-1133">Transmembrane helix</keyword>
<keyword evidence="1" id="KW-0472">Membrane</keyword>
<proteinExistence type="predicted"/>
<evidence type="ECO:0000256" key="1">
    <source>
        <dbReference type="SAM" id="Phobius"/>
    </source>
</evidence>
<evidence type="ECO:0000313" key="2">
    <source>
        <dbReference type="EMBL" id="CDR47906.1"/>
    </source>
</evidence>
<feature type="transmembrane region" description="Helical" evidence="1">
    <location>
        <begin position="38"/>
        <end position="58"/>
    </location>
</feature>
<dbReference type="AlphaFoldDB" id="A0A061BJ24"/>
<feature type="transmembrane region" description="Helical" evidence="1">
    <location>
        <begin position="12"/>
        <end position="31"/>
    </location>
</feature>
<accession>A0A061BJ24</accession>
<dbReference type="InterPro" id="IPR024316">
    <property type="entry name" value="APQ12"/>
</dbReference>
<reference evidence="2" key="1">
    <citation type="journal article" date="2014" name="Genome Announc.">
        <title>Genome sequence of the yeast Cyberlindnera fabianii (Hansenula fabianii).</title>
        <authorList>
            <person name="Freel K.C."/>
            <person name="Sarilar V."/>
            <person name="Neuveglise C."/>
            <person name="Devillers H."/>
            <person name="Friedrich A."/>
            <person name="Schacherer J."/>
        </authorList>
    </citation>
    <scope>NUCLEOTIDE SEQUENCE</scope>
    <source>
        <strain evidence="2">YJS4271</strain>
    </source>
</reference>
<gene>
    <name evidence="2" type="ORF">CYFA0S_39e00386g</name>
</gene>
<name>A0A061BJ24_CYBFA</name>
<dbReference type="Pfam" id="PF12716">
    <property type="entry name" value="Apq12"/>
    <property type="match status" value="1"/>
</dbReference>
<keyword evidence="1" id="KW-0812">Transmembrane</keyword>